<proteinExistence type="predicted"/>
<dbReference type="OrthoDB" id="10650236at2759"/>
<sequence>MKELDSRLFAVTSRTRAIEIHGKDFSPKVSEYLIKGDLLQVPVFNVEEQDHSSPSISTGQDSGVSSLYSTTHSLRDQLCSYCRKMNAKMHEVSSKTVQLWSKSSQKRMDWMRAEFQRQAKTKQQEQDFEQRPLRRVEFMRKDLHESDVNKCSRCHALEHSLDERSRLQLGFDDDDADGNA</sequence>
<dbReference type="Proteomes" id="UP000316079">
    <property type="component" value="Unassembled WGS sequence"/>
</dbReference>
<gene>
    <name evidence="1" type="ORF">DNTS_018521</name>
</gene>
<name>A0A553Q1B0_9TELE</name>
<reference evidence="1 2" key="1">
    <citation type="journal article" date="2019" name="Sci. Data">
        <title>Hybrid genome assembly and annotation of Danionella translucida.</title>
        <authorList>
            <person name="Kadobianskyi M."/>
            <person name="Schulze L."/>
            <person name="Schuelke M."/>
            <person name="Judkewitz B."/>
        </authorList>
    </citation>
    <scope>NUCLEOTIDE SEQUENCE [LARGE SCALE GENOMIC DNA]</scope>
    <source>
        <strain evidence="1 2">Bolton</strain>
    </source>
</reference>
<keyword evidence="2" id="KW-1185">Reference proteome</keyword>
<accession>A0A553Q1B0</accession>
<organism evidence="1 2">
    <name type="scientific">Danionella cerebrum</name>
    <dbReference type="NCBI Taxonomy" id="2873325"/>
    <lineage>
        <taxon>Eukaryota</taxon>
        <taxon>Metazoa</taxon>
        <taxon>Chordata</taxon>
        <taxon>Craniata</taxon>
        <taxon>Vertebrata</taxon>
        <taxon>Euteleostomi</taxon>
        <taxon>Actinopterygii</taxon>
        <taxon>Neopterygii</taxon>
        <taxon>Teleostei</taxon>
        <taxon>Ostariophysi</taxon>
        <taxon>Cypriniformes</taxon>
        <taxon>Danionidae</taxon>
        <taxon>Danioninae</taxon>
        <taxon>Danionella</taxon>
    </lineage>
</organism>
<evidence type="ECO:0000313" key="1">
    <source>
        <dbReference type="EMBL" id="TRY83719.1"/>
    </source>
</evidence>
<dbReference type="EMBL" id="SRMA01026460">
    <property type="protein sequence ID" value="TRY83719.1"/>
    <property type="molecule type" value="Genomic_DNA"/>
</dbReference>
<dbReference type="AlphaFoldDB" id="A0A553Q1B0"/>
<evidence type="ECO:0000313" key="2">
    <source>
        <dbReference type="Proteomes" id="UP000316079"/>
    </source>
</evidence>
<protein>
    <submittedName>
        <fullName evidence="1">Uncharacterized protein</fullName>
    </submittedName>
</protein>
<comment type="caution">
    <text evidence="1">The sequence shown here is derived from an EMBL/GenBank/DDBJ whole genome shotgun (WGS) entry which is preliminary data.</text>
</comment>